<feature type="chain" id="PRO_5029764991" description="DUF3575 domain-containing protein" evidence="2">
    <location>
        <begin position="21"/>
        <end position="466"/>
    </location>
</feature>
<organism evidence="3 4">
    <name type="scientific">Chitinophaga tropicalis</name>
    <dbReference type="NCBI Taxonomy" id="2683588"/>
    <lineage>
        <taxon>Bacteria</taxon>
        <taxon>Pseudomonadati</taxon>
        <taxon>Bacteroidota</taxon>
        <taxon>Chitinophagia</taxon>
        <taxon>Chitinophagales</taxon>
        <taxon>Chitinophagaceae</taxon>
        <taxon>Chitinophaga</taxon>
    </lineage>
</organism>
<proteinExistence type="predicted"/>
<keyword evidence="2" id="KW-0732">Signal</keyword>
<keyword evidence="1" id="KW-0175">Coiled coil</keyword>
<dbReference type="AlphaFoldDB" id="A0A7K1UAA0"/>
<evidence type="ECO:0000313" key="4">
    <source>
        <dbReference type="Proteomes" id="UP000461730"/>
    </source>
</evidence>
<keyword evidence="4" id="KW-1185">Reference proteome</keyword>
<dbReference type="EMBL" id="WRXN01000012">
    <property type="protein sequence ID" value="MVT11301.1"/>
    <property type="molecule type" value="Genomic_DNA"/>
</dbReference>
<evidence type="ECO:0000256" key="1">
    <source>
        <dbReference type="SAM" id="Coils"/>
    </source>
</evidence>
<feature type="coiled-coil region" evidence="1">
    <location>
        <begin position="142"/>
        <end position="208"/>
    </location>
</feature>
<dbReference type="RefSeq" id="WP_157308724.1">
    <property type="nucleotide sequence ID" value="NZ_WRXN01000012.1"/>
</dbReference>
<dbReference type="Proteomes" id="UP000461730">
    <property type="component" value="Unassembled WGS sequence"/>
</dbReference>
<reference evidence="3 4" key="1">
    <citation type="submission" date="2019-12" db="EMBL/GenBank/DDBJ databases">
        <title>Chitinophaga sp. strain ysch24 (GDMCC 1.1355), whole genome shotgun sequence.</title>
        <authorList>
            <person name="Zhang X."/>
        </authorList>
    </citation>
    <scope>NUCLEOTIDE SEQUENCE [LARGE SCALE GENOMIC DNA]</scope>
    <source>
        <strain evidence="4">ysch24</strain>
    </source>
</reference>
<protein>
    <recommendedName>
        <fullName evidence="5">DUF3575 domain-containing protein</fullName>
    </recommendedName>
</protein>
<evidence type="ECO:0000313" key="3">
    <source>
        <dbReference type="EMBL" id="MVT11301.1"/>
    </source>
</evidence>
<evidence type="ECO:0008006" key="5">
    <source>
        <dbReference type="Google" id="ProtNLM"/>
    </source>
</evidence>
<sequence length="466" mass="51749">MYTIYLRSLCLLALSLSLLPQDGFSQNSTVTVDFKTKQIDFSTRKLNKRDAVQLRVINYNPNLYKLSVVDIDTLDIIPPNNGTLLSNFLNNNNLADLVANLSSAVSVVPALAGGKALVAAVGGKKKTTPTVLEIQSDEIDAILQQKREIDKINQDAEDLLYNLQRKFRIKMEPVISCAEGEIASEKTIADIERKMEDLRKQLINKQHAIEEDAFNYIKKVTPHYTAMQKDAGLKLNDTLIRGSYARMTTALTAAQSNVSLQAQDKLITQLKQLQLSSTGCYTSLPLYLFDDRKKITIEFKPRADSLGLPPYKTTFFLPWVPRQVWGVSAGIYTGGLFNETYATKENEDSSFSVMKEKHSGKAEFGINALAYTGWNLTKEKCNYLGVAFGAGMSVADKPKPRILLGASFITGDKNRLMITGGVIGGFVSRLSSAYSTDRKYVTNPGTVTRDVIRPGWFISLNYSFIN</sequence>
<feature type="signal peptide" evidence="2">
    <location>
        <begin position="1"/>
        <end position="20"/>
    </location>
</feature>
<name>A0A7K1UAA0_9BACT</name>
<accession>A0A7K1UAA0</accession>
<evidence type="ECO:0000256" key="2">
    <source>
        <dbReference type="SAM" id="SignalP"/>
    </source>
</evidence>
<comment type="caution">
    <text evidence="3">The sequence shown here is derived from an EMBL/GenBank/DDBJ whole genome shotgun (WGS) entry which is preliminary data.</text>
</comment>
<gene>
    <name evidence="3" type="ORF">GO493_23735</name>
</gene>